<sequence length="43" mass="4724">MCLTLKNGDTIKVVFARIIGEKIELQMPILQNKAVGIIGELIV</sequence>
<keyword evidence="2" id="KW-1185">Reference proteome</keyword>
<dbReference type="EMBL" id="ACFU01000034">
    <property type="protein sequence ID" value="EEF12883.1"/>
    <property type="molecule type" value="Genomic_DNA"/>
</dbReference>
<organism evidence="1 2">
    <name type="scientific">Campylobacter rectus RM3267</name>
    <dbReference type="NCBI Taxonomy" id="553218"/>
    <lineage>
        <taxon>Bacteria</taxon>
        <taxon>Pseudomonadati</taxon>
        <taxon>Campylobacterota</taxon>
        <taxon>Epsilonproteobacteria</taxon>
        <taxon>Campylobacterales</taxon>
        <taxon>Campylobacteraceae</taxon>
        <taxon>Campylobacter</taxon>
    </lineage>
</organism>
<protein>
    <submittedName>
        <fullName evidence="1">Uncharacterized protein</fullName>
    </submittedName>
</protein>
<proteinExistence type="predicted"/>
<dbReference type="Proteomes" id="UP000003082">
    <property type="component" value="Unassembled WGS sequence"/>
</dbReference>
<reference evidence="1 2" key="1">
    <citation type="submission" date="2008-08" db="EMBL/GenBank/DDBJ databases">
        <authorList>
            <person name="Madupu R."/>
            <person name="Durkin A.S."/>
            <person name="Torralba M."/>
            <person name="Methe B."/>
            <person name="Sutton G.G."/>
            <person name="Strausberg R.L."/>
            <person name="Nelson K.E."/>
        </authorList>
    </citation>
    <scope>NUCLEOTIDE SEQUENCE [LARGE SCALE GENOMIC DNA]</scope>
    <source>
        <strain evidence="1 2">RM3267</strain>
    </source>
</reference>
<evidence type="ECO:0000313" key="1">
    <source>
        <dbReference type="EMBL" id="EEF12883.1"/>
    </source>
</evidence>
<dbReference type="RefSeq" id="WP_002945734.1">
    <property type="nucleotide sequence ID" value="NZ_ACFU01000034.1"/>
</dbReference>
<evidence type="ECO:0000313" key="2">
    <source>
        <dbReference type="Proteomes" id="UP000003082"/>
    </source>
</evidence>
<dbReference type="AlphaFoldDB" id="B9D558"/>
<accession>B9D558</accession>
<name>B9D558_CAMRE</name>
<comment type="caution">
    <text evidence="1">The sequence shown here is derived from an EMBL/GenBank/DDBJ whole genome shotgun (WGS) entry which is preliminary data.</text>
</comment>
<gene>
    <name evidence="1" type="ORF">CAMRE0001_3028</name>
</gene>